<proteinExistence type="predicted"/>
<keyword evidence="1" id="KW-1133">Transmembrane helix</keyword>
<accession>A0A0J7YPS7</accession>
<feature type="transmembrane region" description="Helical" evidence="1">
    <location>
        <begin position="161"/>
        <end position="183"/>
    </location>
</feature>
<reference evidence="2 3" key="1">
    <citation type="journal article" date="2014" name="Nature">
        <title>The genome of the recently domesticated crop plant sugar beet (Beta vulgaris).</title>
        <authorList>
            <person name="Dohm J.C."/>
            <person name="Minoche A.E."/>
            <person name="Holtgrawe D."/>
            <person name="Capella-Gutierrez S."/>
            <person name="Zakrzewski F."/>
            <person name="Tafer H."/>
            <person name="Rupp O."/>
            <person name="Sorensen T.R."/>
            <person name="Stracke R."/>
            <person name="Reinhardt R."/>
            <person name="Goesmann A."/>
            <person name="Kraft T."/>
            <person name="Schulz B."/>
            <person name="Stadler P.F."/>
            <person name="Schmidt T."/>
            <person name="Gabaldon T."/>
            <person name="Lehrach H."/>
            <person name="Weisshaar B."/>
            <person name="Himmelbauer H."/>
        </authorList>
    </citation>
    <scope>NUCLEOTIDE SEQUENCE [LARGE SCALE GENOMIC DNA]</scope>
    <source>
        <tissue evidence="2">Taproot</tissue>
    </source>
</reference>
<sequence length="192" mass="20804">SFPDINSIGVAFNSWSVALTVFCATCLHPDDQHHGMINDLRLAISSSLNVNEGRITGLQLLANGDITTRFSFLVLPRTSADDPEGDVVAELFSSLMQNISSDLRQNEILQYASPPPTQVTISVVLVRYCGPEVYRVIDDFSEQCPSGILATLANPFNVRSGIIVIILGGFLLAIGSSVLVCTLKKTGKTRYE</sequence>
<keyword evidence="1" id="KW-0812">Transmembrane</keyword>
<dbReference type="EMBL" id="KQ107374">
    <property type="protein sequence ID" value="KMS65527.1"/>
    <property type="molecule type" value="Genomic_DNA"/>
</dbReference>
<keyword evidence="1" id="KW-0472">Membrane</keyword>
<name>A0A0J7YPS7_BETVV</name>
<protein>
    <submittedName>
        <fullName evidence="2">Uncharacterized protein</fullName>
    </submittedName>
</protein>
<evidence type="ECO:0000256" key="1">
    <source>
        <dbReference type="SAM" id="Phobius"/>
    </source>
</evidence>
<evidence type="ECO:0000313" key="3">
    <source>
        <dbReference type="Proteomes" id="UP000035740"/>
    </source>
</evidence>
<keyword evidence="3" id="KW-1185">Reference proteome</keyword>
<gene>
    <name evidence="2" type="ORF">BVRB_035080</name>
</gene>
<organism evidence="2 3">
    <name type="scientific">Beta vulgaris subsp. vulgaris</name>
    <name type="common">Beet</name>
    <dbReference type="NCBI Taxonomy" id="3555"/>
    <lineage>
        <taxon>Eukaryota</taxon>
        <taxon>Viridiplantae</taxon>
        <taxon>Streptophyta</taxon>
        <taxon>Embryophyta</taxon>
        <taxon>Tracheophyta</taxon>
        <taxon>Spermatophyta</taxon>
        <taxon>Magnoliopsida</taxon>
        <taxon>eudicotyledons</taxon>
        <taxon>Gunneridae</taxon>
        <taxon>Pentapetalae</taxon>
        <taxon>Caryophyllales</taxon>
        <taxon>Chenopodiaceae</taxon>
        <taxon>Betoideae</taxon>
        <taxon>Beta</taxon>
    </lineage>
</organism>
<feature type="non-terminal residue" evidence="2">
    <location>
        <position position="192"/>
    </location>
</feature>
<dbReference type="AlphaFoldDB" id="A0A0J7YPS7"/>
<evidence type="ECO:0000313" key="2">
    <source>
        <dbReference type="EMBL" id="KMS65527.1"/>
    </source>
</evidence>
<dbReference type="Proteomes" id="UP000035740">
    <property type="component" value="Unassembled WGS sequence"/>
</dbReference>
<dbReference type="Gramene" id="KMS65527">
    <property type="protein sequence ID" value="KMS65527"/>
    <property type="gene ID" value="BVRB_035080"/>
</dbReference>
<feature type="non-terminal residue" evidence="2">
    <location>
        <position position="1"/>
    </location>
</feature>